<evidence type="ECO:0000313" key="3">
    <source>
        <dbReference type="Proteomes" id="UP000177870"/>
    </source>
</evidence>
<evidence type="ECO:0000256" key="1">
    <source>
        <dbReference type="SAM" id="MobiDB-lite"/>
    </source>
</evidence>
<reference evidence="3" key="1">
    <citation type="submission" date="2016-10" db="EMBL/GenBank/DDBJ databases">
        <title>Comparative genomics uncovers the prolific and rare metabolic potential of the cyanobacterial genus Moorea.</title>
        <authorList>
            <person name="Leao T."/>
            <person name="Castelao G."/>
            <person name="Korobeynikov A."/>
            <person name="Monroe E.A."/>
            <person name="Podell S."/>
            <person name="Glukhov E."/>
            <person name="Allen E."/>
            <person name="Gerwick W.H."/>
            <person name="Gerwick L."/>
        </authorList>
    </citation>
    <scope>NUCLEOTIDE SEQUENCE [LARGE SCALE GENOMIC DNA]</scope>
    <source>
        <strain evidence="3">PAL-8-15-08-1</strain>
    </source>
</reference>
<protein>
    <submittedName>
        <fullName evidence="2">Uncharacterized protein</fullName>
    </submittedName>
</protein>
<feature type="region of interest" description="Disordered" evidence="1">
    <location>
        <begin position="1"/>
        <end position="24"/>
    </location>
</feature>
<dbReference type="KEGG" id="mpro:BJP34_02260"/>
<sequence>MTNISTDSIALDNTPVSDHKTSNLKTSNLELSIDDSQTEVESPLPLLPRSAWSSQVALLRVIFRAKKALDRIEQEAGVLRR</sequence>
<evidence type="ECO:0000313" key="2">
    <source>
        <dbReference type="EMBL" id="AOX04083.1"/>
    </source>
</evidence>
<proteinExistence type="predicted"/>
<dbReference type="Proteomes" id="UP000177870">
    <property type="component" value="Chromosome"/>
</dbReference>
<dbReference type="AlphaFoldDB" id="A0A1D8U2N3"/>
<organism evidence="2 3">
    <name type="scientific">Moorena producens PAL-8-15-08-1</name>
    <dbReference type="NCBI Taxonomy" id="1458985"/>
    <lineage>
        <taxon>Bacteria</taxon>
        <taxon>Bacillati</taxon>
        <taxon>Cyanobacteriota</taxon>
        <taxon>Cyanophyceae</taxon>
        <taxon>Coleofasciculales</taxon>
        <taxon>Coleofasciculaceae</taxon>
        <taxon>Moorena</taxon>
    </lineage>
</organism>
<accession>A0A1D8U2N3</accession>
<gene>
    <name evidence="2" type="ORF">BJP34_02260</name>
</gene>
<name>A0A1D8U2N3_9CYAN</name>
<dbReference type="EMBL" id="CP017599">
    <property type="protein sequence ID" value="AOX04083.1"/>
    <property type="molecule type" value="Genomic_DNA"/>
</dbReference>